<dbReference type="Pfam" id="PF01734">
    <property type="entry name" value="Patatin"/>
    <property type="match status" value="1"/>
</dbReference>
<evidence type="ECO:0000256" key="1">
    <source>
        <dbReference type="ARBA" id="ARBA00022801"/>
    </source>
</evidence>
<dbReference type="InterPro" id="IPR050301">
    <property type="entry name" value="NTE"/>
</dbReference>
<organism evidence="5">
    <name type="scientific">termite gut metagenome</name>
    <dbReference type="NCBI Taxonomy" id="433724"/>
    <lineage>
        <taxon>unclassified sequences</taxon>
        <taxon>metagenomes</taxon>
        <taxon>organismal metagenomes</taxon>
    </lineage>
</organism>
<keyword evidence="3" id="KW-0443">Lipid metabolism</keyword>
<dbReference type="GO" id="GO:0016787">
    <property type="term" value="F:hydrolase activity"/>
    <property type="evidence" value="ECO:0007669"/>
    <property type="project" value="UniProtKB-KW"/>
</dbReference>
<reference evidence="5" key="1">
    <citation type="submission" date="2019-03" db="EMBL/GenBank/DDBJ databases">
        <title>Single cell metagenomics reveals metabolic interactions within the superorganism composed of flagellate Streblomastix strix and complex community of Bacteroidetes bacteria on its surface.</title>
        <authorList>
            <person name="Treitli S.C."/>
            <person name="Kolisko M."/>
            <person name="Husnik F."/>
            <person name="Keeling P."/>
            <person name="Hampl V."/>
        </authorList>
    </citation>
    <scope>NUCLEOTIDE SEQUENCE</scope>
    <source>
        <strain evidence="5">STM</strain>
    </source>
</reference>
<proteinExistence type="predicted"/>
<dbReference type="SUPFAM" id="SSF52151">
    <property type="entry name" value="FabD/lysophospholipase-like"/>
    <property type="match status" value="1"/>
</dbReference>
<keyword evidence="1" id="KW-0378">Hydrolase</keyword>
<accession>A0A5J4T4G1</accession>
<comment type="caution">
    <text evidence="5">The sequence shown here is derived from an EMBL/GenBank/DDBJ whole genome shotgun (WGS) entry which is preliminary data.</text>
</comment>
<gene>
    <name evidence="5" type="ORF">EZS27_000055</name>
</gene>
<dbReference type="PANTHER" id="PTHR14226:SF29">
    <property type="entry name" value="NEUROPATHY TARGET ESTERASE SWS"/>
    <property type="match status" value="1"/>
</dbReference>
<dbReference type="InterPro" id="IPR016035">
    <property type="entry name" value="Acyl_Trfase/lysoPLipase"/>
</dbReference>
<feature type="domain" description="PNPLA" evidence="4">
    <location>
        <begin position="25"/>
        <end position="224"/>
    </location>
</feature>
<dbReference type="CDD" id="cd07205">
    <property type="entry name" value="Pat_PNPLA6_PNPLA7_NTE1_like"/>
    <property type="match status" value="1"/>
</dbReference>
<protein>
    <submittedName>
        <fullName evidence="5">Putative NTE family protein</fullName>
    </submittedName>
</protein>
<dbReference type="PROSITE" id="PS51635">
    <property type="entry name" value="PNPLA"/>
    <property type="match status" value="1"/>
</dbReference>
<dbReference type="InterPro" id="IPR002641">
    <property type="entry name" value="PNPLA_dom"/>
</dbReference>
<dbReference type="AlphaFoldDB" id="A0A5J4T4G1"/>
<dbReference type="EMBL" id="SNRY01000001">
    <property type="protein sequence ID" value="KAA6352603.1"/>
    <property type="molecule type" value="Genomic_DNA"/>
</dbReference>
<evidence type="ECO:0000256" key="3">
    <source>
        <dbReference type="ARBA" id="ARBA00023098"/>
    </source>
</evidence>
<evidence type="ECO:0000256" key="2">
    <source>
        <dbReference type="ARBA" id="ARBA00022963"/>
    </source>
</evidence>
<name>A0A5J4T4G1_9ZZZZ</name>
<dbReference type="Gene3D" id="3.40.1090.10">
    <property type="entry name" value="Cytosolic phospholipase A2 catalytic domain"/>
    <property type="match status" value="2"/>
</dbReference>
<evidence type="ECO:0000259" key="4">
    <source>
        <dbReference type="PROSITE" id="PS51635"/>
    </source>
</evidence>
<dbReference type="PANTHER" id="PTHR14226">
    <property type="entry name" value="NEUROPATHY TARGET ESTERASE/SWISS CHEESE D.MELANOGASTER"/>
    <property type="match status" value="1"/>
</dbReference>
<sequence length="760" mass="87003">MKKRLLIFSFFLSSFLLLQAQKVGLVLSGGGARGLTFIGIIRALEENNIPIDCISGTSIGAIIGSLYAMGYTPDEIEGLIRSDNFKLWYSGQVGSEYVYYFKKDRPTPELFNFHFSLKDSLQVRKAQFLPTSVIDPIQLNIAFLELYTGATTACRENFDSLFVPFRCVASDVYHKKSMTLREGSLGNAVRASMSFPFVFKPIKINGVLAYDGGLYNNFPVDVMINDFKPDIIIGSVVAPEQMKAEENDLIGQINNMIVDRTDYTLPDSLGILMTFDYDNVGLLDFHKLDELHDNGYRHTMILMDSIKGRIHRRVDADSIRSKRAAYRNTLPELRFKNIYIQGANQYQQEYIRKEFQKRANDEFTYEDLKWGYFRLLSGNAFSEIIPRVKYNPEEKVYDLYLDVTVKNNGSVRFGGSVSTASSNQIYIGVGYQNLNYYLKEFFIDGQIGKVYNNFQFAAKIDLSTDMPKSFHLITSLSSFDYFKREKLFSRNFKPAFVKKDENFVKMKLTMPFLQSRKAEFGLAYGLLKDSYFQSNVIDFENDQYDVSKYFLWGGSISFNGSTLNSRQYATGGYSDALVAQIFSGTETSRKGFKPADNNKAYKKVHTWLQLSYDRESYHKITSKYTLGWNIKALYASKNFSENYTATLLQAGEFTPTPHSTTTYHQAFRANQFVAGGIKPIYFLTDQLHLRTEIYAFLPIFPIERNSINKPYYGKAFSQFEYMGEVSLVFQIPFGAVSAYVNHYSSPKKEWNIGITLVWLP</sequence>
<keyword evidence="2" id="KW-0442">Lipid degradation</keyword>
<dbReference type="GO" id="GO:0016042">
    <property type="term" value="P:lipid catabolic process"/>
    <property type="evidence" value="ECO:0007669"/>
    <property type="project" value="UniProtKB-KW"/>
</dbReference>
<evidence type="ECO:0000313" key="5">
    <source>
        <dbReference type="EMBL" id="KAA6352603.1"/>
    </source>
</evidence>